<evidence type="ECO:0000313" key="3">
    <source>
        <dbReference type="Proteomes" id="UP000887578"/>
    </source>
</evidence>
<dbReference type="CDD" id="cd02846">
    <property type="entry name" value="PAZ_argonaute_like"/>
    <property type="match status" value="1"/>
</dbReference>
<protein>
    <submittedName>
        <fullName evidence="4">PAZ domain-containing protein</fullName>
    </submittedName>
</protein>
<dbReference type="PROSITE" id="PS50821">
    <property type="entry name" value="PAZ"/>
    <property type="match status" value="1"/>
</dbReference>
<dbReference type="InterPro" id="IPR003100">
    <property type="entry name" value="PAZ_dom"/>
</dbReference>
<evidence type="ECO:0000313" key="4">
    <source>
        <dbReference type="WBParaSite" id="PDA_v2.g31355.t1"/>
    </source>
</evidence>
<dbReference type="Pfam" id="PF02171">
    <property type="entry name" value="Piwi"/>
    <property type="match status" value="1"/>
</dbReference>
<dbReference type="InterPro" id="IPR003165">
    <property type="entry name" value="Piwi"/>
</dbReference>
<dbReference type="Gene3D" id="2.170.260.10">
    <property type="entry name" value="paz domain"/>
    <property type="match status" value="1"/>
</dbReference>
<dbReference type="SUPFAM" id="SSF53098">
    <property type="entry name" value="Ribonuclease H-like"/>
    <property type="match status" value="1"/>
</dbReference>
<sequence length="655" mass="73760">MSSEASTSSNTTAANVSSSMQQQTRADEKDDAGRQCMATLNRLGLEPGDQVTFNKEYATRGIIRNGDTLVKLSTNIFDLQTTACDVFQYHIEFEKVCENGPYAGKSFPFVDPSRRSYDYTTVKNRQWHGKLLTAFINKYPNVFGNDPDHFCYDCATTLYSLVELVPLETPMFLTKDETAAAIHIPVKITLTVKKPENNVFNVRDLMKNKSLDLSEQPLHILRFLELATSRHASLHPEHYAMFDAKKTYFMKPQEHGFDIVDLKRGKYLAAGASKTVACIEGSKNKGVPALVIDSKKTPFFHSMNLLQMLCASANVGPEETVNGDQLLDLVSLVNHLEVLPIYGNRKTTSILLSGLTQSDANRTFIEYNDAKISIAQYFFQRYGIALNYPHWPLATGAKKVEGCKPYFPLELLVVAEFQRIGNANITSVDIANIVRACAVAPATKDHEILNCYESFSFAIDPFMKKAGISVVKEPLKVPARVLKAPQIRYANGTLCPESNGKWRLPKQAKYEICATLKRWLGIFLIVPNERMAFEEFVAFVQRFYEECGIRGLQIDEPYDLRQVVCDAENIEAAFRFARDEGCEYILFGHSDRDTKFHSFIKSMERKYEVITQCVKTKTVYNIMEQSPVSLENIVAKANVKLGGLNHSVVLADFPF</sequence>
<dbReference type="InterPro" id="IPR036085">
    <property type="entry name" value="PAZ_dom_sf"/>
</dbReference>
<dbReference type="WBParaSite" id="PDA_v2.g31355.t1">
    <property type="protein sequence ID" value="PDA_v2.g31355.t1"/>
    <property type="gene ID" value="PDA_v2.g31355"/>
</dbReference>
<dbReference type="SUPFAM" id="SSF101690">
    <property type="entry name" value="PAZ domain"/>
    <property type="match status" value="1"/>
</dbReference>
<dbReference type="Proteomes" id="UP000887578">
    <property type="component" value="Unplaced"/>
</dbReference>
<dbReference type="GO" id="GO:0003723">
    <property type="term" value="F:RNA binding"/>
    <property type="evidence" value="ECO:0007669"/>
    <property type="project" value="InterPro"/>
</dbReference>
<dbReference type="InterPro" id="IPR012337">
    <property type="entry name" value="RNaseH-like_sf"/>
</dbReference>
<keyword evidence="3" id="KW-1185">Reference proteome</keyword>
<dbReference type="PANTHER" id="PTHR22891">
    <property type="entry name" value="EUKARYOTIC TRANSLATION INITIATION FACTOR 2C"/>
    <property type="match status" value="1"/>
</dbReference>
<reference evidence="4" key="1">
    <citation type="submission" date="2022-11" db="UniProtKB">
        <authorList>
            <consortium name="WormBaseParasite"/>
        </authorList>
    </citation>
    <scope>IDENTIFICATION</scope>
</reference>
<feature type="domain" description="PAZ" evidence="2">
    <location>
        <begin position="304"/>
        <end position="416"/>
    </location>
</feature>
<organism evidence="3 4">
    <name type="scientific">Panagrolaimus davidi</name>
    <dbReference type="NCBI Taxonomy" id="227884"/>
    <lineage>
        <taxon>Eukaryota</taxon>
        <taxon>Metazoa</taxon>
        <taxon>Ecdysozoa</taxon>
        <taxon>Nematoda</taxon>
        <taxon>Chromadorea</taxon>
        <taxon>Rhabditida</taxon>
        <taxon>Tylenchina</taxon>
        <taxon>Panagrolaimomorpha</taxon>
        <taxon>Panagrolaimoidea</taxon>
        <taxon>Panagrolaimidae</taxon>
        <taxon>Panagrolaimus</taxon>
    </lineage>
</organism>
<accession>A0A914QI97</accession>
<evidence type="ECO:0000256" key="1">
    <source>
        <dbReference type="SAM" id="MobiDB-lite"/>
    </source>
</evidence>
<feature type="compositionally biased region" description="Low complexity" evidence="1">
    <location>
        <begin position="1"/>
        <end position="19"/>
    </location>
</feature>
<dbReference type="Gene3D" id="3.40.50.2300">
    <property type="match status" value="1"/>
</dbReference>
<proteinExistence type="predicted"/>
<dbReference type="Pfam" id="PF02170">
    <property type="entry name" value="PAZ"/>
    <property type="match status" value="1"/>
</dbReference>
<evidence type="ECO:0000259" key="2">
    <source>
        <dbReference type="PROSITE" id="PS50821"/>
    </source>
</evidence>
<feature type="region of interest" description="Disordered" evidence="1">
    <location>
        <begin position="1"/>
        <end position="32"/>
    </location>
</feature>
<name>A0A914QI97_9BILA</name>
<dbReference type="AlphaFoldDB" id="A0A914QI97"/>